<dbReference type="GO" id="GO:0003824">
    <property type="term" value="F:catalytic activity"/>
    <property type="evidence" value="ECO:0007669"/>
    <property type="project" value="InterPro"/>
</dbReference>
<dbReference type="NCBIfam" id="TIGR00589">
    <property type="entry name" value="ogt"/>
    <property type="match status" value="1"/>
</dbReference>
<dbReference type="EMBL" id="JAMQJZ010000004">
    <property type="protein sequence ID" value="MDC3420195.1"/>
    <property type="molecule type" value="Genomic_DNA"/>
</dbReference>
<dbReference type="Proteomes" id="UP001145072">
    <property type="component" value="Unassembled WGS sequence"/>
</dbReference>
<dbReference type="InterPro" id="IPR036217">
    <property type="entry name" value="MethylDNA_cys_MeTrfase_DNAb"/>
</dbReference>
<keyword evidence="1" id="KW-0227">DNA damage</keyword>
<dbReference type="CDD" id="cd06445">
    <property type="entry name" value="ATase"/>
    <property type="match status" value="1"/>
</dbReference>
<gene>
    <name evidence="3" type="ORF">NC661_07405</name>
</gene>
<dbReference type="InterPro" id="IPR014048">
    <property type="entry name" value="MethylDNA_cys_MeTrfase_DNA-bd"/>
</dbReference>
<dbReference type="Pfam" id="PF01035">
    <property type="entry name" value="DNA_binding_1"/>
    <property type="match status" value="1"/>
</dbReference>
<dbReference type="AlphaFoldDB" id="A0A9X3WKA4"/>
<dbReference type="SUPFAM" id="SSF46767">
    <property type="entry name" value="Methylated DNA-protein cysteine methyltransferase, C-terminal domain"/>
    <property type="match status" value="1"/>
</dbReference>
<dbReference type="PANTHER" id="PTHR42942:SF1">
    <property type="entry name" value="ALKYLTRANSFERASE-LIKE PROTEIN 1"/>
    <property type="match status" value="1"/>
</dbReference>
<dbReference type="GO" id="GO:0006281">
    <property type="term" value="P:DNA repair"/>
    <property type="evidence" value="ECO:0007669"/>
    <property type="project" value="InterPro"/>
</dbReference>
<protein>
    <submittedName>
        <fullName evidence="3">MGMT family protein</fullName>
    </submittedName>
</protein>
<proteinExistence type="predicted"/>
<dbReference type="PANTHER" id="PTHR42942">
    <property type="entry name" value="6-O-METHYLGUANINE DNA METHYLTRANSFERASE"/>
    <property type="match status" value="1"/>
</dbReference>
<dbReference type="RefSeq" id="WP_259868681.1">
    <property type="nucleotide sequence ID" value="NZ_JAMQJZ010000004.1"/>
</dbReference>
<sequence length="104" mass="11723">MNSFTDKAISIIKSIPEGQVMTYGQIARSAGNPHGARQVARLLHTMSKKHGLPWHRVINSKGEISLNGEGFETQKYLLEKEGIAFSSNSRINLTFYQYEFAYSE</sequence>
<accession>A0A9X3WKA4</accession>
<name>A0A9X3WKA4_9BACI</name>
<dbReference type="InterPro" id="IPR036388">
    <property type="entry name" value="WH-like_DNA-bd_sf"/>
</dbReference>
<organism evidence="3 4">
    <name type="scientific">Aquibacillus koreensis</name>
    <dbReference type="NCBI Taxonomy" id="279446"/>
    <lineage>
        <taxon>Bacteria</taxon>
        <taxon>Bacillati</taxon>
        <taxon>Bacillota</taxon>
        <taxon>Bacilli</taxon>
        <taxon>Bacillales</taxon>
        <taxon>Bacillaceae</taxon>
        <taxon>Aquibacillus</taxon>
    </lineage>
</organism>
<comment type="caution">
    <text evidence="3">The sequence shown here is derived from an EMBL/GenBank/DDBJ whole genome shotgun (WGS) entry which is preliminary data.</text>
</comment>
<dbReference type="InterPro" id="IPR052520">
    <property type="entry name" value="ATL_DNA_repair"/>
</dbReference>
<evidence type="ECO:0000256" key="1">
    <source>
        <dbReference type="ARBA" id="ARBA00022763"/>
    </source>
</evidence>
<evidence type="ECO:0000259" key="2">
    <source>
        <dbReference type="Pfam" id="PF01035"/>
    </source>
</evidence>
<evidence type="ECO:0000313" key="4">
    <source>
        <dbReference type="Proteomes" id="UP001145072"/>
    </source>
</evidence>
<keyword evidence="4" id="KW-1185">Reference proteome</keyword>
<evidence type="ECO:0000313" key="3">
    <source>
        <dbReference type="EMBL" id="MDC3420195.1"/>
    </source>
</evidence>
<feature type="domain" description="Methylated-DNA-[protein]-cysteine S-methyltransferase DNA binding" evidence="2">
    <location>
        <begin position="4"/>
        <end position="83"/>
    </location>
</feature>
<dbReference type="Gene3D" id="1.10.10.10">
    <property type="entry name" value="Winged helix-like DNA-binding domain superfamily/Winged helix DNA-binding domain"/>
    <property type="match status" value="1"/>
</dbReference>
<reference evidence="3" key="1">
    <citation type="submission" date="2022-06" db="EMBL/GenBank/DDBJ databases">
        <title>Aquibacillus sp. a new bacterium isolated from soil saline samples.</title>
        <authorList>
            <person name="Galisteo C."/>
            <person name="De La Haba R."/>
            <person name="Sanchez-Porro C."/>
            <person name="Ventosa A."/>
        </authorList>
    </citation>
    <scope>NUCLEOTIDE SEQUENCE</scope>
    <source>
        <strain evidence="3">JCM 12387</strain>
    </source>
</reference>